<sequence>MMLFGLILGILFFVIAGVELFGMIAATTQKIVLTRIYFLLSGLTALITFAAELLRVIAHFLVKGDLISSCMAAVTGAKAETVTGTVAAIDASEAQKLCEDDWQRGIWWDIGWLVLTTCLALLFAGLAGAYYHQLLDPSFTRTASSPPLNTPAPDAFPMAPYNMTSPYHQQDLPFVPPKYAPPPPEYVAGHPPPVNVGDKKLGEVEGLERVSLSDERRP</sequence>
<feature type="compositionally biased region" description="Pro residues" evidence="1">
    <location>
        <begin position="178"/>
        <end position="194"/>
    </location>
</feature>
<gene>
    <name evidence="3" type="ORF">CROQUDRAFT_653615</name>
</gene>
<feature type="transmembrane region" description="Helical" evidence="2">
    <location>
        <begin position="110"/>
        <end position="131"/>
    </location>
</feature>
<evidence type="ECO:0000313" key="4">
    <source>
        <dbReference type="Proteomes" id="UP000886653"/>
    </source>
</evidence>
<feature type="transmembrane region" description="Helical" evidence="2">
    <location>
        <begin position="36"/>
        <end position="58"/>
    </location>
</feature>
<evidence type="ECO:0008006" key="5">
    <source>
        <dbReference type="Google" id="ProtNLM"/>
    </source>
</evidence>
<evidence type="ECO:0000313" key="3">
    <source>
        <dbReference type="EMBL" id="KAG0149534.1"/>
    </source>
</evidence>
<comment type="caution">
    <text evidence="3">The sequence shown here is derived from an EMBL/GenBank/DDBJ whole genome shotgun (WGS) entry which is preliminary data.</text>
</comment>
<keyword evidence="2" id="KW-1133">Transmembrane helix</keyword>
<organism evidence="3 4">
    <name type="scientific">Cronartium quercuum f. sp. fusiforme G11</name>
    <dbReference type="NCBI Taxonomy" id="708437"/>
    <lineage>
        <taxon>Eukaryota</taxon>
        <taxon>Fungi</taxon>
        <taxon>Dikarya</taxon>
        <taxon>Basidiomycota</taxon>
        <taxon>Pucciniomycotina</taxon>
        <taxon>Pucciniomycetes</taxon>
        <taxon>Pucciniales</taxon>
        <taxon>Coleosporiaceae</taxon>
        <taxon>Cronartium</taxon>
    </lineage>
</organism>
<protein>
    <recommendedName>
        <fullName evidence="5">Transmembrane protein</fullName>
    </recommendedName>
</protein>
<keyword evidence="2" id="KW-0472">Membrane</keyword>
<proteinExistence type="predicted"/>
<feature type="compositionally biased region" description="Basic and acidic residues" evidence="1">
    <location>
        <begin position="197"/>
        <end position="218"/>
    </location>
</feature>
<dbReference type="AlphaFoldDB" id="A0A9P6NP71"/>
<feature type="transmembrane region" description="Helical" evidence="2">
    <location>
        <begin position="6"/>
        <end position="24"/>
    </location>
</feature>
<keyword evidence="4" id="KW-1185">Reference proteome</keyword>
<reference evidence="3" key="1">
    <citation type="submission" date="2013-11" db="EMBL/GenBank/DDBJ databases">
        <title>Genome sequence of the fusiform rust pathogen reveals effectors for host alternation and coevolution with pine.</title>
        <authorList>
            <consortium name="DOE Joint Genome Institute"/>
            <person name="Smith K."/>
            <person name="Pendleton A."/>
            <person name="Kubisiak T."/>
            <person name="Anderson C."/>
            <person name="Salamov A."/>
            <person name="Aerts A."/>
            <person name="Riley R."/>
            <person name="Clum A."/>
            <person name="Lindquist E."/>
            <person name="Ence D."/>
            <person name="Campbell M."/>
            <person name="Kronenberg Z."/>
            <person name="Feau N."/>
            <person name="Dhillon B."/>
            <person name="Hamelin R."/>
            <person name="Burleigh J."/>
            <person name="Smith J."/>
            <person name="Yandell M."/>
            <person name="Nelson C."/>
            <person name="Grigoriev I."/>
            <person name="Davis J."/>
        </authorList>
    </citation>
    <scope>NUCLEOTIDE SEQUENCE</scope>
    <source>
        <strain evidence="3">G11</strain>
    </source>
</reference>
<keyword evidence="2" id="KW-0812">Transmembrane</keyword>
<name>A0A9P6NP71_9BASI</name>
<accession>A0A9P6NP71</accession>
<dbReference type="EMBL" id="MU167227">
    <property type="protein sequence ID" value="KAG0149534.1"/>
    <property type="molecule type" value="Genomic_DNA"/>
</dbReference>
<dbReference type="OrthoDB" id="3352285at2759"/>
<dbReference type="Proteomes" id="UP000886653">
    <property type="component" value="Unassembled WGS sequence"/>
</dbReference>
<evidence type="ECO:0000256" key="2">
    <source>
        <dbReference type="SAM" id="Phobius"/>
    </source>
</evidence>
<evidence type="ECO:0000256" key="1">
    <source>
        <dbReference type="SAM" id="MobiDB-lite"/>
    </source>
</evidence>
<feature type="region of interest" description="Disordered" evidence="1">
    <location>
        <begin position="178"/>
        <end position="218"/>
    </location>
</feature>